<dbReference type="PANTHER" id="PTHR37017:SF11">
    <property type="entry name" value="ESTERASE_LIPASE_THIOESTERASE DOMAIN-CONTAINING PROTEIN"/>
    <property type="match status" value="1"/>
</dbReference>
<dbReference type="RefSeq" id="WP_372481482.1">
    <property type="nucleotide sequence ID" value="NZ_JAINUL010000001.1"/>
</dbReference>
<comment type="caution">
    <text evidence="2">The sequence shown here is derived from an EMBL/GenBank/DDBJ whole genome shotgun (WGS) entry which is preliminary data.</text>
</comment>
<dbReference type="InterPro" id="IPR052897">
    <property type="entry name" value="Sec-Metab_Biosynth_Hydrolase"/>
</dbReference>
<sequence length="95" mass="10329">MPTALARSSHGRSSTLGRERFAEAFAGDLPSEQVRFMADAQLPWGMEALTGAVTEPGWRSKPSWYLVSTEDRMIPAPAQRAMAERIGRAGGRAPI</sequence>
<dbReference type="Proteomes" id="UP001520654">
    <property type="component" value="Unassembled WGS sequence"/>
</dbReference>
<keyword evidence="3" id="KW-1185">Reference proteome</keyword>
<dbReference type="Gene3D" id="3.40.50.1820">
    <property type="entry name" value="alpha/beta hydrolase"/>
    <property type="match status" value="1"/>
</dbReference>
<dbReference type="PANTHER" id="PTHR37017">
    <property type="entry name" value="AB HYDROLASE-1 DOMAIN-CONTAINING PROTEIN-RELATED"/>
    <property type="match status" value="1"/>
</dbReference>
<dbReference type="Pfam" id="PF12697">
    <property type="entry name" value="Abhydrolase_6"/>
    <property type="match status" value="1"/>
</dbReference>
<feature type="non-terminal residue" evidence="2">
    <location>
        <position position="95"/>
    </location>
</feature>
<accession>A0ABS8ECJ4</accession>
<dbReference type="InterPro" id="IPR000073">
    <property type="entry name" value="AB_hydrolase_1"/>
</dbReference>
<evidence type="ECO:0000259" key="1">
    <source>
        <dbReference type="Pfam" id="PF12697"/>
    </source>
</evidence>
<dbReference type="InterPro" id="IPR029058">
    <property type="entry name" value="AB_hydrolase_fold"/>
</dbReference>
<reference evidence="2 3" key="1">
    <citation type="submission" date="2021-08" db="EMBL/GenBank/DDBJ databases">
        <title>Genomic Architecture of Streptomyces flavotricini NGL1 and Streptomyces erythrochromogenes HMS4 With Differential Plant Beneficial attributes and laccase production capabilities.</title>
        <authorList>
            <person name="Salwan R."/>
            <person name="Kaur R."/>
            <person name="Sharma V."/>
        </authorList>
    </citation>
    <scope>NUCLEOTIDE SEQUENCE [LARGE SCALE GENOMIC DNA]</scope>
    <source>
        <strain evidence="2 3">NGL1</strain>
    </source>
</reference>
<proteinExistence type="predicted"/>
<name>A0ABS8ECJ4_9ACTN</name>
<feature type="domain" description="AB hydrolase-1" evidence="1">
    <location>
        <begin position="17"/>
        <end position="86"/>
    </location>
</feature>
<evidence type="ECO:0000313" key="2">
    <source>
        <dbReference type="EMBL" id="MCC0098748.1"/>
    </source>
</evidence>
<dbReference type="EMBL" id="JAINUL010000001">
    <property type="protein sequence ID" value="MCC0098748.1"/>
    <property type="molecule type" value="Genomic_DNA"/>
</dbReference>
<gene>
    <name evidence="2" type="ORF">K7B10_29045</name>
</gene>
<organism evidence="2 3">
    <name type="scientific">Streptomyces flavotricini</name>
    <dbReference type="NCBI Taxonomy" id="66888"/>
    <lineage>
        <taxon>Bacteria</taxon>
        <taxon>Bacillati</taxon>
        <taxon>Actinomycetota</taxon>
        <taxon>Actinomycetes</taxon>
        <taxon>Kitasatosporales</taxon>
        <taxon>Streptomycetaceae</taxon>
        <taxon>Streptomyces</taxon>
    </lineage>
</organism>
<protein>
    <recommendedName>
        <fullName evidence="1">AB hydrolase-1 domain-containing protein</fullName>
    </recommendedName>
</protein>
<evidence type="ECO:0000313" key="3">
    <source>
        <dbReference type="Proteomes" id="UP001520654"/>
    </source>
</evidence>